<dbReference type="InterPro" id="IPR001464">
    <property type="entry name" value="Annexin"/>
</dbReference>
<dbReference type="GO" id="GO:0005737">
    <property type="term" value="C:cytoplasm"/>
    <property type="evidence" value="ECO:0007669"/>
    <property type="project" value="TreeGrafter"/>
</dbReference>
<dbReference type="InterPro" id="IPR018252">
    <property type="entry name" value="Annexin_repeat_CS"/>
</dbReference>
<dbReference type="PRINTS" id="PR00196">
    <property type="entry name" value="ANNEXIN"/>
</dbReference>
<dbReference type="FunFam" id="1.10.220.10:FF:000003">
    <property type="entry name" value="Annexin"/>
    <property type="match status" value="1"/>
</dbReference>
<dbReference type="PROSITE" id="PS00223">
    <property type="entry name" value="ANNEXIN_1"/>
    <property type="match status" value="2"/>
</dbReference>
<dbReference type="Ensembl" id="ENSOABT00000049888.2">
    <property type="protein sequence ID" value="ENSOABP00000048638.2"/>
    <property type="gene ID" value="ENSOABG00000021687.2"/>
</dbReference>
<evidence type="ECO:0000256" key="1">
    <source>
        <dbReference type="ARBA" id="ARBA00007831"/>
    </source>
</evidence>
<dbReference type="PANTHER" id="PTHR10502:SF237">
    <property type="entry name" value="ANNEXIN"/>
    <property type="match status" value="1"/>
</dbReference>
<dbReference type="GO" id="GO:0007165">
    <property type="term" value="P:signal transduction"/>
    <property type="evidence" value="ECO:0007669"/>
    <property type="project" value="TreeGrafter"/>
</dbReference>
<organism evidence="7 8">
    <name type="scientific">Oreochromis aureus</name>
    <name type="common">Israeli tilapia</name>
    <name type="synonym">Chromis aureus</name>
    <dbReference type="NCBI Taxonomy" id="47969"/>
    <lineage>
        <taxon>Eukaryota</taxon>
        <taxon>Metazoa</taxon>
        <taxon>Chordata</taxon>
        <taxon>Craniata</taxon>
        <taxon>Vertebrata</taxon>
        <taxon>Euteleostomi</taxon>
        <taxon>Actinopterygii</taxon>
        <taxon>Neopterygii</taxon>
        <taxon>Teleostei</taxon>
        <taxon>Neoteleostei</taxon>
        <taxon>Acanthomorphata</taxon>
        <taxon>Ovalentaria</taxon>
        <taxon>Cichlomorphae</taxon>
        <taxon>Cichliformes</taxon>
        <taxon>Cichlidae</taxon>
        <taxon>African cichlids</taxon>
        <taxon>Pseudocrenilabrinae</taxon>
        <taxon>Oreochromini</taxon>
        <taxon>Oreochromis</taxon>
    </lineage>
</organism>
<keyword evidence="3 6" id="KW-0106">Calcium</keyword>
<dbReference type="FunFam" id="1.10.220.10:FF:000001">
    <property type="entry name" value="Annexin"/>
    <property type="match status" value="1"/>
</dbReference>
<dbReference type="Gene3D" id="1.10.220.10">
    <property type="entry name" value="Annexin"/>
    <property type="match status" value="4"/>
</dbReference>
<dbReference type="GO" id="GO:0006909">
    <property type="term" value="P:phagocytosis"/>
    <property type="evidence" value="ECO:0007669"/>
    <property type="project" value="TreeGrafter"/>
</dbReference>
<protein>
    <recommendedName>
        <fullName evidence="6">Annexin</fullName>
    </recommendedName>
</protein>
<reference evidence="7" key="2">
    <citation type="submission" date="2025-09" db="UniProtKB">
        <authorList>
            <consortium name="Ensembl"/>
        </authorList>
    </citation>
    <scope>IDENTIFICATION</scope>
</reference>
<evidence type="ECO:0000256" key="4">
    <source>
        <dbReference type="ARBA" id="ARBA00023216"/>
    </source>
</evidence>
<dbReference type="GO" id="GO:0001786">
    <property type="term" value="F:phosphatidylserine binding"/>
    <property type="evidence" value="ECO:0007669"/>
    <property type="project" value="TreeGrafter"/>
</dbReference>
<dbReference type="GO" id="GO:0005886">
    <property type="term" value="C:plasma membrane"/>
    <property type="evidence" value="ECO:0007669"/>
    <property type="project" value="TreeGrafter"/>
</dbReference>
<evidence type="ECO:0000256" key="3">
    <source>
        <dbReference type="ARBA" id="ARBA00022837"/>
    </source>
</evidence>
<dbReference type="FunFam" id="1.10.220.10:FF:000007">
    <property type="entry name" value="Annexin"/>
    <property type="match status" value="1"/>
</dbReference>
<dbReference type="GO" id="GO:0071385">
    <property type="term" value="P:cellular response to glucocorticoid stimulus"/>
    <property type="evidence" value="ECO:0007669"/>
    <property type="project" value="TreeGrafter"/>
</dbReference>
<evidence type="ECO:0000256" key="6">
    <source>
        <dbReference type="RuleBase" id="RU003540"/>
    </source>
</evidence>
<dbReference type="Proteomes" id="UP000472276">
    <property type="component" value="Unassembled WGS sequence"/>
</dbReference>
<dbReference type="AlphaFoldDB" id="A0A668VEK6"/>
<dbReference type="Pfam" id="PF00191">
    <property type="entry name" value="Annexin"/>
    <property type="match status" value="4"/>
</dbReference>
<reference evidence="7" key="1">
    <citation type="submission" date="2025-08" db="UniProtKB">
        <authorList>
            <consortium name="Ensembl"/>
        </authorList>
    </citation>
    <scope>IDENTIFICATION</scope>
</reference>
<keyword evidence="5 6" id="KW-0111">Calcium/phospholipid-binding</keyword>
<dbReference type="OMA" id="CEDTLIR"/>
<comment type="similarity">
    <text evidence="1 6">Belongs to the annexin family.</text>
</comment>
<proteinExistence type="inferred from homology"/>
<accession>A0A668VEK6</accession>
<dbReference type="SMART" id="SM00335">
    <property type="entry name" value="ANX"/>
    <property type="match status" value="4"/>
</dbReference>
<dbReference type="InterPro" id="IPR037104">
    <property type="entry name" value="Annexin_sf"/>
</dbReference>
<dbReference type="GO" id="GO:0012506">
    <property type="term" value="C:vesicle membrane"/>
    <property type="evidence" value="ECO:0007669"/>
    <property type="project" value="TreeGrafter"/>
</dbReference>
<dbReference type="PROSITE" id="PS51897">
    <property type="entry name" value="ANNEXIN_2"/>
    <property type="match status" value="4"/>
</dbReference>
<dbReference type="GO" id="GO:0005544">
    <property type="term" value="F:calcium-dependent phospholipid binding"/>
    <property type="evidence" value="ECO:0007669"/>
    <property type="project" value="UniProtKB-KW"/>
</dbReference>
<dbReference type="FunFam" id="1.10.220.10:FF:000002">
    <property type="entry name" value="Annexin"/>
    <property type="match status" value="1"/>
</dbReference>
<gene>
    <name evidence="7" type="primary">ANXA1</name>
</gene>
<name>A0A668VEK6_OREAU</name>
<dbReference type="GO" id="GO:0005509">
    <property type="term" value="F:calcium ion binding"/>
    <property type="evidence" value="ECO:0007669"/>
    <property type="project" value="InterPro"/>
</dbReference>
<evidence type="ECO:0000313" key="8">
    <source>
        <dbReference type="Proteomes" id="UP000472276"/>
    </source>
</evidence>
<keyword evidence="8" id="KW-1185">Reference proteome</keyword>
<evidence type="ECO:0000256" key="5">
    <source>
        <dbReference type="ARBA" id="ARBA00023302"/>
    </source>
</evidence>
<comment type="domain">
    <text evidence="6">A pair of annexin repeats may form one binding site for calcium and phospholipid.</text>
</comment>
<keyword evidence="2 6" id="KW-0677">Repeat</keyword>
<dbReference type="PANTHER" id="PTHR10502">
    <property type="entry name" value="ANNEXIN"/>
    <property type="match status" value="1"/>
</dbReference>
<keyword evidence="4 6" id="KW-0041">Annexin</keyword>
<dbReference type="GO" id="GO:0005634">
    <property type="term" value="C:nucleus"/>
    <property type="evidence" value="ECO:0007669"/>
    <property type="project" value="TreeGrafter"/>
</dbReference>
<evidence type="ECO:0000256" key="2">
    <source>
        <dbReference type="ARBA" id="ARBA00022737"/>
    </source>
</evidence>
<sequence length="346" mass="39475">MPFFDRLKDIFSHDRHSDDDTVKVKGKEKPIYYGTVTPYPNFNASDDTAILRRAIESKGVNEDVIIAVLVKRSNEQRQNIKAVYETENGRKLADDLKAVLTAHLEVICLALLMTPAHYDAHELRKATKGLGTDEEVLTEILATRTNQEIQEIKKAFKQEYKTELEEVIKSETSGNYTKSLLELLSGGRDESTRVDNDLVSKDTKTLLTLCEQGSKFNVSTFIDLMTKRSYPHLRKVLEAYSKQTDVKLPTVLKKELKGDTENCLIDLAKYAWNTPAVFAQKLVKALEKPGTCEKTLNRILVSRSEVDLKKIKEVYWNCHQRSLNDDIEKDTKEHYRKVLLSLCGAF</sequence>
<evidence type="ECO:0000313" key="7">
    <source>
        <dbReference type="Ensembl" id="ENSOABP00000048638.2"/>
    </source>
</evidence>
<dbReference type="InterPro" id="IPR018502">
    <property type="entry name" value="Annexin_repeat"/>
</dbReference>
<dbReference type="SUPFAM" id="SSF47874">
    <property type="entry name" value="Annexin"/>
    <property type="match status" value="1"/>
</dbReference>